<dbReference type="GeneID" id="40085727"/>
<accession>A0A218M3F8</accession>
<reference evidence="1 2" key="1">
    <citation type="submission" date="2017-08" db="EMBL/GenBank/DDBJ databases">
        <title>Characterization and complete genome sequence of novel bacteriophage infecting the causal agent of bacterial fruit blotch, Acidovorax citrulli.</title>
        <authorList>
            <person name="Midani A.R."/>
            <person name="Park S.-H."/>
            <person name="Choi T.-J."/>
        </authorList>
    </citation>
    <scope>NUCLEOTIDE SEQUENCE [LARGE SCALE GENOMIC DNA]</scope>
</reference>
<dbReference type="KEGG" id="vg:40085727"/>
<dbReference type="OrthoDB" id="18616at10239"/>
<dbReference type="InterPro" id="IPR024389">
    <property type="entry name" value="Gp48_T4-like"/>
</dbReference>
<evidence type="ECO:0000313" key="1">
    <source>
        <dbReference type="EMBL" id="ASD50575.1"/>
    </source>
</evidence>
<evidence type="ECO:0000313" key="2">
    <source>
        <dbReference type="Proteomes" id="UP000224101"/>
    </source>
</evidence>
<dbReference type="EMBL" id="KY979132">
    <property type="protein sequence ID" value="ASD50575.1"/>
    <property type="molecule type" value="Genomic_DNA"/>
</dbReference>
<keyword evidence="2" id="KW-1185">Reference proteome</keyword>
<name>A0A218M3F8_9CAUD</name>
<dbReference type="Pfam" id="PF11091">
    <property type="entry name" value="T4_tail_cap"/>
    <property type="match status" value="1"/>
</dbReference>
<proteinExistence type="predicted"/>
<organism evidence="1 2">
    <name type="scientific">Acidovorax phage ACP17</name>
    <dbReference type="NCBI Taxonomy" id="2010329"/>
    <lineage>
        <taxon>Viruses</taxon>
        <taxon>Duplodnaviria</taxon>
        <taxon>Heunggongvirae</taxon>
        <taxon>Uroviricota</taxon>
        <taxon>Caudoviricetes</taxon>
        <taxon>Busanvirus</taxon>
        <taxon>Busanvirus ACP17</taxon>
    </lineage>
</organism>
<dbReference type="RefSeq" id="YP_009609642.1">
    <property type="nucleotide sequence ID" value="NC_041997.1"/>
</dbReference>
<dbReference type="Proteomes" id="UP000224101">
    <property type="component" value="Segment"/>
</dbReference>
<sequence>MASYFYPAKLQNENLHPAWMEFNFFERKSAKESKPDDIIQLYMPESASQPSTVSWDTEKFGVVGTTIVDAANNGTEGLGGNVWDAGRVAGARAMANLMSSAASRLGGQVSAEGLMGATQGRIPNPYLTMVFRGVDFRNYSFAFKFFPFSQDDCVTIDNIVKTFRANALPPGKAGDPFLGYPKEVQVAYKWKGQDNPWLHKFKRSVITGVDVDYTPNGMFSVMRNGMPSQINLVLKLSEIEIVLRDDVMQEGF</sequence>
<protein>
    <submittedName>
        <fullName evidence="1">Putative tail tube associated base plate protein</fullName>
    </submittedName>
</protein>